<evidence type="ECO:0000313" key="2">
    <source>
        <dbReference type="EMBL" id="KAK9750254.1"/>
    </source>
</evidence>
<dbReference type="Proteomes" id="UP001443914">
    <property type="component" value="Unassembled WGS sequence"/>
</dbReference>
<proteinExistence type="predicted"/>
<keyword evidence="1" id="KW-0812">Transmembrane</keyword>
<reference evidence="2" key="1">
    <citation type="submission" date="2024-03" db="EMBL/GenBank/DDBJ databases">
        <title>WGS assembly of Saponaria officinalis var. Norfolk2.</title>
        <authorList>
            <person name="Jenkins J."/>
            <person name="Shu S."/>
            <person name="Grimwood J."/>
            <person name="Barry K."/>
            <person name="Goodstein D."/>
            <person name="Schmutz J."/>
            <person name="Leebens-Mack J."/>
            <person name="Osbourn A."/>
        </authorList>
    </citation>
    <scope>NUCLEOTIDE SEQUENCE [LARGE SCALE GENOMIC DNA]</scope>
    <source>
        <strain evidence="2">JIC</strain>
    </source>
</reference>
<protein>
    <recommendedName>
        <fullName evidence="4">Cytochrome f</fullName>
    </recommendedName>
</protein>
<gene>
    <name evidence="2" type="ORF">RND81_02G182400</name>
</gene>
<name>A0AAW1MVE3_SAPOF</name>
<sequence>MVKGNYVEVVPSVLVVPQRKISIAKLETILEEGPQQSDVIVPKRLFIALPVFLSMILYFLLYKSIA</sequence>
<feature type="transmembrane region" description="Helical" evidence="1">
    <location>
        <begin position="45"/>
        <end position="62"/>
    </location>
</feature>
<evidence type="ECO:0000313" key="3">
    <source>
        <dbReference type="Proteomes" id="UP001443914"/>
    </source>
</evidence>
<dbReference type="AlphaFoldDB" id="A0AAW1MVE3"/>
<dbReference type="EMBL" id="JBDFQZ010000002">
    <property type="protein sequence ID" value="KAK9750254.1"/>
    <property type="molecule type" value="Genomic_DNA"/>
</dbReference>
<keyword evidence="1" id="KW-0472">Membrane</keyword>
<evidence type="ECO:0008006" key="4">
    <source>
        <dbReference type="Google" id="ProtNLM"/>
    </source>
</evidence>
<comment type="caution">
    <text evidence="2">The sequence shown here is derived from an EMBL/GenBank/DDBJ whole genome shotgun (WGS) entry which is preliminary data.</text>
</comment>
<evidence type="ECO:0000256" key="1">
    <source>
        <dbReference type="SAM" id="Phobius"/>
    </source>
</evidence>
<organism evidence="2 3">
    <name type="scientific">Saponaria officinalis</name>
    <name type="common">Common soapwort</name>
    <name type="synonym">Lychnis saponaria</name>
    <dbReference type="NCBI Taxonomy" id="3572"/>
    <lineage>
        <taxon>Eukaryota</taxon>
        <taxon>Viridiplantae</taxon>
        <taxon>Streptophyta</taxon>
        <taxon>Embryophyta</taxon>
        <taxon>Tracheophyta</taxon>
        <taxon>Spermatophyta</taxon>
        <taxon>Magnoliopsida</taxon>
        <taxon>eudicotyledons</taxon>
        <taxon>Gunneridae</taxon>
        <taxon>Pentapetalae</taxon>
        <taxon>Caryophyllales</taxon>
        <taxon>Caryophyllaceae</taxon>
        <taxon>Caryophylleae</taxon>
        <taxon>Saponaria</taxon>
    </lineage>
</organism>
<keyword evidence="1" id="KW-1133">Transmembrane helix</keyword>
<dbReference type="PANTHER" id="PTHR36063:SF1">
    <property type="entry name" value="ARABIDOPSIS THALIANA GENOMIC DNA, CHROMOSOME 5, P1 CLONE:MOK16"/>
    <property type="match status" value="1"/>
</dbReference>
<keyword evidence="3" id="KW-1185">Reference proteome</keyword>
<dbReference type="PANTHER" id="PTHR36063">
    <property type="entry name" value="ARABIDOPSIS THALIANA GENOMIC DNA, CHROMOSOME 5, P1 CLONE:MOK16"/>
    <property type="match status" value="1"/>
</dbReference>
<accession>A0AAW1MVE3</accession>